<dbReference type="AlphaFoldDB" id="A0AAW6B236"/>
<dbReference type="EMBL" id="JAINVB010000002">
    <property type="protein sequence ID" value="MCK0088824.1"/>
    <property type="molecule type" value="Genomic_DNA"/>
</dbReference>
<dbReference type="GeneID" id="57968105"/>
<reference evidence="2" key="1">
    <citation type="journal article" date="2022" name="Cell Host Microbe">
        <title>Colonization of the live biotherapeutic product VE303 and modulation of the microbiota and metabolites in healthy volunteers.</title>
        <authorList>
            <person name="Dsouza M."/>
            <person name="Menon R."/>
            <person name="Crossette E."/>
            <person name="Bhattarai S.K."/>
            <person name="Schneider J."/>
            <person name="Kim Y.G."/>
            <person name="Reddy S."/>
            <person name="Caballero S."/>
            <person name="Felix C."/>
            <person name="Cornacchione L."/>
            <person name="Hendrickson J."/>
            <person name="Watson A.R."/>
            <person name="Minot S.S."/>
            <person name="Greenfield N."/>
            <person name="Schopf L."/>
            <person name="Szabady R."/>
            <person name="Patarroyo J."/>
            <person name="Smith W."/>
            <person name="Harrison P."/>
            <person name="Kuijper E.J."/>
            <person name="Kelly C.P."/>
            <person name="Olle B."/>
            <person name="Bobilev D."/>
            <person name="Silber J.L."/>
            <person name="Bucci V."/>
            <person name="Roberts B."/>
            <person name="Faith J."/>
            <person name="Norman J.M."/>
        </authorList>
    </citation>
    <scope>NUCLEOTIDE SEQUENCE</scope>
    <source>
        <strain evidence="2">VE303-04</strain>
    </source>
</reference>
<evidence type="ECO:0000256" key="1">
    <source>
        <dbReference type="SAM" id="Phobius"/>
    </source>
</evidence>
<organism evidence="3 4">
    <name type="scientific">Clostridium symbiosum</name>
    <name type="common">Bacteroides symbiosus</name>
    <dbReference type="NCBI Taxonomy" id="1512"/>
    <lineage>
        <taxon>Bacteria</taxon>
        <taxon>Bacillati</taxon>
        <taxon>Bacillota</taxon>
        <taxon>Clostridia</taxon>
        <taxon>Lachnospirales</taxon>
        <taxon>Lachnospiraceae</taxon>
        <taxon>Otoolea</taxon>
    </lineage>
</organism>
<keyword evidence="1" id="KW-0812">Transmembrane</keyword>
<keyword evidence="1" id="KW-0472">Membrane</keyword>
<evidence type="ECO:0008006" key="5">
    <source>
        <dbReference type="Google" id="ProtNLM"/>
    </source>
</evidence>
<evidence type="ECO:0000313" key="3">
    <source>
        <dbReference type="EMBL" id="MDB2002230.1"/>
    </source>
</evidence>
<evidence type="ECO:0000313" key="2">
    <source>
        <dbReference type="EMBL" id="MCK0088824.1"/>
    </source>
</evidence>
<dbReference type="Proteomes" id="UP001300871">
    <property type="component" value="Unassembled WGS sequence"/>
</dbReference>
<reference evidence="3" key="2">
    <citation type="submission" date="2023-01" db="EMBL/GenBank/DDBJ databases">
        <title>Human gut microbiome strain richness.</title>
        <authorList>
            <person name="Chen-Liaw A."/>
        </authorList>
    </citation>
    <scope>NUCLEOTIDE SEQUENCE</scope>
    <source>
        <strain evidence="3">B1_m1001713B170214d0_201011</strain>
    </source>
</reference>
<dbReference type="EMBL" id="JAQLGM010000063">
    <property type="protein sequence ID" value="MDB2002230.1"/>
    <property type="molecule type" value="Genomic_DNA"/>
</dbReference>
<proteinExistence type="predicted"/>
<gene>
    <name evidence="2" type="ORF">K5I21_23770</name>
    <name evidence="3" type="ORF">PM006_18695</name>
</gene>
<protein>
    <recommendedName>
        <fullName evidence="5">Two-component sensor histidine kinase</fullName>
    </recommendedName>
</protein>
<feature type="transmembrane region" description="Helical" evidence="1">
    <location>
        <begin position="15"/>
        <end position="32"/>
    </location>
</feature>
<name>A0AAW6B236_CLOSY</name>
<dbReference type="Proteomes" id="UP001203136">
    <property type="component" value="Unassembled WGS sequence"/>
</dbReference>
<dbReference type="RefSeq" id="WP_003497925.1">
    <property type="nucleotide sequence ID" value="NZ_BAABZD010000003.1"/>
</dbReference>
<sequence>MLHIEIPKHRSSLPGYLFSFLLLIIVLYLFLYSMGAMQSRTKEDQLNMLTDAIRRASVQCYSIEGRYPPSVEYLEDNYGIVIDRERYNVFYDGWAANIMPDITVLPVTGQAKQGGQL</sequence>
<accession>A0AAW6B236</accession>
<evidence type="ECO:0000313" key="4">
    <source>
        <dbReference type="Proteomes" id="UP001300871"/>
    </source>
</evidence>
<comment type="caution">
    <text evidence="3">The sequence shown here is derived from an EMBL/GenBank/DDBJ whole genome shotgun (WGS) entry which is preliminary data.</text>
</comment>
<keyword evidence="1" id="KW-1133">Transmembrane helix</keyword>